<reference evidence="3" key="1">
    <citation type="submission" date="2016-07" db="EMBL/GenBank/DDBJ databases">
        <authorList>
            <person name="Florea S."/>
            <person name="Webb J.S."/>
            <person name="Jaromczyk J."/>
            <person name="Schardl C.L."/>
        </authorList>
    </citation>
    <scope>NUCLEOTIDE SEQUENCE [LARGE SCALE GENOMIC DNA]</scope>
    <source>
        <strain evidence="3">IPBSL-7</strain>
    </source>
</reference>
<proteinExistence type="inferred from homology"/>
<gene>
    <name evidence="2" type="ORF">BCR15_04690</name>
</gene>
<dbReference type="PANTHER" id="PTHR38768:SF1">
    <property type="entry name" value="UPF0502 PROTEIN YCEH"/>
    <property type="match status" value="1"/>
</dbReference>
<sequence>MTLPRLTADEQRVLGCLLEKEVTVPDTYPLTLNALRSACNQKSSRDPIVDFDERTVQDAVRALKDGGLARVAWADYGRRTLKYLQTATHLLGLADDERALITVLLLRGPQSPGELRARTDRLYTFADREAVEACLERMAARDEPLVLRLERRPGQQDHRWIHLLGDPPPDAAPAAEDREAIRAGGPAERDAAVVAGYDAVADAEALTASVSPFEGWFLDRVAALAHGRPVVDVGCGAGTAAGALAAAGADVSGIDVSPGMVAAAQARYPGVDFSVGDLRRLLRPAAAPGWGAVVAWFSLLHFAPSELPAVVGGLGSVLVPDGVLAIALPVGGRDGRVGPDGLAVVRHEAVEVRRAVAAAGLTAVESYLVSDGGDDERLYLIARR</sequence>
<dbReference type="InterPro" id="IPR041698">
    <property type="entry name" value="Methyltransf_25"/>
</dbReference>
<evidence type="ECO:0000256" key="1">
    <source>
        <dbReference type="HAMAP-Rule" id="MF_01584"/>
    </source>
</evidence>
<dbReference type="SUPFAM" id="SSF53335">
    <property type="entry name" value="S-adenosyl-L-methionine-dependent methyltransferases"/>
    <property type="match status" value="1"/>
</dbReference>
<protein>
    <submittedName>
        <fullName evidence="2">Uncharacterized protein</fullName>
    </submittedName>
</protein>
<dbReference type="SUPFAM" id="SSF46785">
    <property type="entry name" value="Winged helix' DNA-binding domain"/>
    <property type="match status" value="2"/>
</dbReference>
<dbReference type="AlphaFoldDB" id="A0A1C0AMJ7"/>
<evidence type="ECO:0000313" key="2">
    <source>
        <dbReference type="EMBL" id="OCL33931.1"/>
    </source>
</evidence>
<keyword evidence="3" id="KW-1185">Reference proteome</keyword>
<dbReference type="Pfam" id="PF13649">
    <property type="entry name" value="Methyltransf_25"/>
    <property type="match status" value="1"/>
</dbReference>
<dbReference type="PANTHER" id="PTHR38768">
    <property type="entry name" value="UPF0502 PROTEIN YCEH"/>
    <property type="match status" value="1"/>
</dbReference>
<dbReference type="RefSeq" id="WP_068751688.1">
    <property type="nucleotide sequence ID" value="NZ_LR214441.1"/>
</dbReference>
<dbReference type="EMBL" id="MBQD01000021">
    <property type="protein sequence ID" value="OCL33931.1"/>
    <property type="molecule type" value="Genomic_DNA"/>
</dbReference>
<comment type="caution">
    <text evidence="2">The sequence shown here is derived from an EMBL/GenBank/DDBJ whole genome shotgun (WGS) entry which is preliminary data.</text>
</comment>
<dbReference type="Gene3D" id="1.10.10.10">
    <property type="entry name" value="Winged helix-like DNA-binding domain superfamily/Winged helix DNA-binding domain"/>
    <property type="match status" value="2"/>
</dbReference>
<dbReference type="HAMAP" id="MF_01584">
    <property type="entry name" value="UPF0502"/>
    <property type="match status" value="1"/>
</dbReference>
<organism evidence="2 3">
    <name type="scientific">Tessaracoccus lapidicaptus</name>
    <dbReference type="NCBI Taxonomy" id="1427523"/>
    <lineage>
        <taxon>Bacteria</taxon>
        <taxon>Bacillati</taxon>
        <taxon>Actinomycetota</taxon>
        <taxon>Actinomycetes</taxon>
        <taxon>Propionibacteriales</taxon>
        <taxon>Propionibacteriaceae</taxon>
        <taxon>Tessaracoccus</taxon>
    </lineage>
</organism>
<dbReference type="InterPro" id="IPR007432">
    <property type="entry name" value="DUF480"/>
</dbReference>
<dbReference type="Gene3D" id="3.40.50.150">
    <property type="entry name" value="Vaccinia Virus protein VP39"/>
    <property type="match status" value="1"/>
</dbReference>
<evidence type="ECO:0000313" key="3">
    <source>
        <dbReference type="Proteomes" id="UP000093501"/>
    </source>
</evidence>
<dbReference type="Proteomes" id="UP000093501">
    <property type="component" value="Unassembled WGS sequence"/>
</dbReference>
<name>A0A1C0AMJ7_9ACTN</name>
<dbReference type="InterPro" id="IPR029063">
    <property type="entry name" value="SAM-dependent_MTases_sf"/>
</dbReference>
<accession>A0A1C0AMJ7</accession>
<dbReference type="InterPro" id="IPR036388">
    <property type="entry name" value="WH-like_DNA-bd_sf"/>
</dbReference>
<dbReference type="InterPro" id="IPR036390">
    <property type="entry name" value="WH_DNA-bd_sf"/>
</dbReference>
<dbReference type="Pfam" id="PF04337">
    <property type="entry name" value="DUF480"/>
    <property type="match status" value="1"/>
</dbReference>
<comment type="similarity">
    <text evidence="1">Belongs to the UPF0502 family.</text>
</comment>